<reference evidence="1" key="1">
    <citation type="submission" date="2022-06" db="EMBL/GenBank/DDBJ databases">
        <title>Isolation and Genomics of Futiania mangrovii gen. nov., sp. nov., a Rare and Metabolically-versatile member in the Class Alphaproteobacteria.</title>
        <authorList>
            <person name="Liu L."/>
            <person name="Huang W.-C."/>
            <person name="Pan J."/>
            <person name="Li J."/>
            <person name="Huang Y."/>
            <person name="Du H."/>
            <person name="Liu Y."/>
            <person name="Li M."/>
        </authorList>
    </citation>
    <scope>NUCLEOTIDE SEQUENCE</scope>
    <source>
        <strain evidence="1">FT118</strain>
    </source>
</reference>
<name>A0A9J6P9U4_9PROT</name>
<organism evidence="1 2">
    <name type="scientific">Futiania mangrovi</name>
    <dbReference type="NCBI Taxonomy" id="2959716"/>
    <lineage>
        <taxon>Bacteria</taxon>
        <taxon>Pseudomonadati</taxon>
        <taxon>Pseudomonadota</taxon>
        <taxon>Alphaproteobacteria</taxon>
        <taxon>Futianiales</taxon>
        <taxon>Futianiaceae</taxon>
        <taxon>Futiania</taxon>
    </lineage>
</organism>
<sequence>MTPADESAKPAAASDIVALCRDIADWKVARILDTGASVADLEVAVHYAQGESDVLGAARVPLEGRAAAVHAILVADEDIWGEDV</sequence>
<dbReference type="AlphaFoldDB" id="A0A9J6P9U4"/>
<comment type="caution">
    <text evidence="1">The sequence shown here is derived from an EMBL/GenBank/DDBJ whole genome shotgun (WGS) entry which is preliminary data.</text>
</comment>
<evidence type="ECO:0000313" key="2">
    <source>
        <dbReference type="Proteomes" id="UP001055804"/>
    </source>
</evidence>
<dbReference type="Proteomes" id="UP001055804">
    <property type="component" value="Unassembled WGS sequence"/>
</dbReference>
<keyword evidence="2" id="KW-1185">Reference proteome</keyword>
<dbReference type="EMBL" id="JAMZFT010000001">
    <property type="protein sequence ID" value="MCP1335105.1"/>
    <property type="molecule type" value="Genomic_DNA"/>
</dbReference>
<proteinExistence type="predicted"/>
<gene>
    <name evidence="1" type="ORF">NJQ99_01640</name>
</gene>
<dbReference type="RefSeq" id="WP_269331060.1">
    <property type="nucleotide sequence ID" value="NZ_JAMZFT010000001.1"/>
</dbReference>
<evidence type="ECO:0000313" key="1">
    <source>
        <dbReference type="EMBL" id="MCP1335105.1"/>
    </source>
</evidence>
<accession>A0A9J6P9U4</accession>
<protein>
    <submittedName>
        <fullName evidence="1">Uncharacterized protein</fullName>
    </submittedName>
</protein>